<dbReference type="RefSeq" id="WP_064031282.1">
    <property type="nucleotide sequence ID" value="NZ_LUUK01000213.1"/>
</dbReference>
<dbReference type="EMBL" id="LUUK01000213">
    <property type="protein sequence ID" value="OAI13148.1"/>
    <property type="molecule type" value="Genomic_DNA"/>
</dbReference>
<proteinExistence type="predicted"/>
<evidence type="ECO:0000313" key="6">
    <source>
        <dbReference type="Proteomes" id="UP000077628"/>
    </source>
</evidence>
<protein>
    <submittedName>
        <fullName evidence="5">Uncharacterized protein</fullName>
    </submittedName>
</protein>
<dbReference type="AlphaFoldDB" id="A0A177N551"/>
<dbReference type="InterPro" id="IPR002110">
    <property type="entry name" value="Ankyrin_rpt"/>
</dbReference>
<feature type="repeat" description="ANK" evidence="3">
    <location>
        <begin position="120"/>
        <end position="152"/>
    </location>
</feature>
<reference evidence="6" key="1">
    <citation type="submission" date="2016-03" db="EMBL/GenBank/DDBJ databases">
        <authorList>
            <person name="Heylen K."/>
            <person name="De Vos P."/>
            <person name="Vekeman B."/>
        </authorList>
    </citation>
    <scope>NUCLEOTIDE SEQUENCE [LARGE SCALE GENOMIC DNA]</scope>
    <source>
        <strain evidence="6">R-45383</strain>
    </source>
</reference>
<dbReference type="InterPro" id="IPR036770">
    <property type="entry name" value="Ankyrin_rpt-contain_sf"/>
</dbReference>
<feature type="signal peptide" evidence="4">
    <location>
        <begin position="1"/>
        <end position="22"/>
    </location>
</feature>
<dbReference type="SUPFAM" id="SSF48403">
    <property type="entry name" value="Ankyrin repeat"/>
    <property type="match status" value="1"/>
</dbReference>
<dbReference type="Proteomes" id="UP000077628">
    <property type="component" value="Unassembled WGS sequence"/>
</dbReference>
<evidence type="ECO:0000256" key="1">
    <source>
        <dbReference type="ARBA" id="ARBA00022737"/>
    </source>
</evidence>
<accession>A0A177N551</accession>
<dbReference type="PANTHER" id="PTHR24201">
    <property type="entry name" value="ANK_REP_REGION DOMAIN-CONTAINING PROTEIN"/>
    <property type="match status" value="1"/>
</dbReference>
<dbReference type="Gene3D" id="1.25.40.20">
    <property type="entry name" value="Ankyrin repeat-containing domain"/>
    <property type="match status" value="1"/>
</dbReference>
<dbReference type="PANTHER" id="PTHR24201:SF14">
    <property type="entry name" value="CYCLIN-DEPENDENT KINASE 4 INHIBITOR C-LIKE"/>
    <property type="match status" value="1"/>
</dbReference>
<feature type="chain" id="PRO_5008068781" evidence="4">
    <location>
        <begin position="23"/>
        <end position="180"/>
    </location>
</feature>
<keyword evidence="2 3" id="KW-0040">ANK repeat</keyword>
<dbReference type="PROSITE" id="PS50088">
    <property type="entry name" value="ANK_REPEAT"/>
    <property type="match status" value="2"/>
</dbReference>
<organism evidence="5 6">
    <name type="scientific">Methylomonas koyamae</name>
    <dbReference type="NCBI Taxonomy" id="702114"/>
    <lineage>
        <taxon>Bacteria</taxon>
        <taxon>Pseudomonadati</taxon>
        <taxon>Pseudomonadota</taxon>
        <taxon>Gammaproteobacteria</taxon>
        <taxon>Methylococcales</taxon>
        <taxon>Methylococcaceae</taxon>
        <taxon>Methylomonas</taxon>
    </lineage>
</organism>
<keyword evidence="6" id="KW-1185">Reference proteome</keyword>
<evidence type="ECO:0000256" key="4">
    <source>
        <dbReference type="SAM" id="SignalP"/>
    </source>
</evidence>
<sequence>MNSKLIRLAGIALALVADPLPAADIYELSREGNLAGIAEYVQRGGAVNTINADGYPPLILAAYHGHLPAVQALHAAGADACAEDTKGNDALMGVAFKGDRETARWLVESAGCNVNHRNRLGQTALMLTALFDRETIAELLLRHGADPELRDALGNSAASLARSQGLDRFVAKLRPLASLR</sequence>
<dbReference type="OrthoDB" id="307920at2"/>
<gene>
    <name evidence="5" type="ORF">A1355_00895</name>
</gene>
<feature type="repeat" description="ANK" evidence="3">
    <location>
        <begin position="53"/>
        <end position="85"/>
    </location>
</feature>
<dbReference type="STRING" id="702114.A1355_00895"/>
<evidence type="ECO:0000313" key="5">
    <source>
        <dbReference type="EMBL" id="OAI13148.1"/>
    </source>
</evidence>
<keyword evidence="4" id="KW-0732">Signal</keyword>
<dbReference type="SMART" id="SM00248">
    <property type="entry name" value="ANK"/>
    <property type="match status" value="3"/>
</dbReference>
<dbReference type="Pfam" id="PF12796">
    <property type="entry name" value="Ank_2"/>
    <property type="match status" value="1"/>
</dbReference>
<evidence type="ECO:0000256" key="3">
    <source>
        <dbReference type="PROSITE-ProRule" id="PRU00023"/>
    </source>
</evidence>
<evidence type="ECO:0000256" key="2">
    <source>
        <dbReference type="ARBA" id="ARBA00023043"/>
    </source>
</evidence>
<keyword evidence="1" id="KW-0677">Repeat</keyword>
<dbReference type="InterPro" id="IPR050776">
    <property type="entry name" value="Ank_Repeat/CDKN_Inhibitor"/>
</dbReference>
<name>A0A177N551_9GAMM</name>
<dbReference type="PROSITE" id="PS50297">
    <property type="entry name" value="ANK_REP_REGION"/>
    <property type="match status" value="2"/>
</dbReference>
<comment type="caution">
    <text evidence="5">The sequence shown here is derived from an EMBL/GenBank/DDBJ whole genome shotgun (WGS) entry which is preliminary data.</text>
</comment>